<gene>
    <name evidence="9" type="ORF">MAR_026294</name>
</gene>
<name>A0ABY7ET61_MYAAR</name>
<evidence type="ECO:0000256" key="6">
    <source>
        <dbReference type="ARBA" id="ARBA00022801"/>
    </source>
</evidence>
<protein>
    <submittedName>
        <fullName evidence="9">HARB1-like protein</fullName>
    </submittedName>
</protein>
<dbReference type="InterPro" id="IPR045249">
    <property type="entry name" value="HARBI1-like"/>
</dbReference>
<keyword evidence="10" id="KW-1185">Reference proteome</keyword>
<evidence type="ECO:0000313" key="10">
    <source>
        <dbReference type="Proteomes" id="UP001164746"/>
    </source>
</evidence>
<comment type="cofactor">
    <cofactor evidence="1">
        <name>a divalent metal cation</name>
        <dbReference type="ChEBI" id="CHEBI:60240"/>
    </cofactor>
</comment>
<dbReference type="InterPro" id="IPR027806">
    <property type="entry name" value="HARBI1_dom"/>
</dbReference>
<dbReference type="PANTHER" id="PTHR22930">
    <property type="match status" value="1"/>
</dbReference>
<feature type="domain" description="DDE Tnp4" evidence="8">
    <location>
        <begin position="120"/>
        <end position="277"/>
    </location>
</feature>
<keyword evidence="4" id="KW-0540">Nuclease</keyword>
<evidence type="ECO:0000256" key="5">
    <source>
        <dbReference type="ARBA" id="ARBA00022723"/>
    </source>
</evidence>
<evidence type="ECO:0000259" key="8">
    <source>
        <dbReference type="Pfam" id="PF13359"/>
    </source>
</evidence>
<sequence length="328" mass="37509">MTNVRRIINLCRKRKILRRKVFLRTPDFNPLDELSDEEIFARYRFRRETILFILDLIDLHVRFATARSMAVSPLMQLLAALNFYATGAFWKTTGDSLKLSAATVHRCVHRVSKALSDVIDSMFIRFPTPNELETTKRSFYEKSGFPDVVGAIDVFCIRIVTCDTNTRITSCEERSGSVDDATMFQESEIRKIFEQGSFEGVLVGDSAFPCEKHLMVPYLETDSESHERYNNAHSEAREPIEQTFELIKRRFACLNSGLRVEPEKARTIIRACVVLHNIGLARGDLLPASDTDGDSEDDAEEIPDMACEIGCDSKYREQIRKKYFCDSS</sequence>
<comment type="subcellular location">
    <subcellularLocation>
        <location evidence="2">Nucleus</location>
    </subcellularLocation>
</comment>
<keyword evidence="6" id="KW-0378">Hydrolase</keyword>
<keyword evidence="7" id="KW-0539">Nucleus</keyword>
<dbReference type="Proteomes" id="UP001164746">
    <property type="component" value="Chromosome 8"/>
</dbReference>
<evidence type="ECO:0000256" key="2">
    <source>
        <dbReference type="ARBA" id="ARBA00004123"/>
    </source>
</evidence>
<dbReference type="PANTHER" id="PTHR22930:SF250">
    <property type="entry name" value="NUCLEASE HARBI1-LIKE PROTEIN"/>
    <property type="match status" value="1"/>
</dbReference>
<evidence type="ECO:0000256" key="7">
    <source>
        <dbReference type="ARBA" id="ARBA00023242"/>
    </source>
</evidence>
<dbReference type="Pfam" id="PF13359">
    <property type="entry name" value="DDE_Tnp_4"/>
    <property type="match status" value="1"/>
</dbReference>
<accession>A0ABY7ET61</accession>
<evidence type="ECO:0000313" key="9">
    <source>
        <dbReference type="EMBL" id="WAR12114.1"/>
    </source>
</evidence>
<evidence type="ECO:0000256" key="1">
    <source>
        <dbReference type="ARBA" id="ARBA00001968"/>
    </source>
</evidence>
<comment type="similarity">
    <text evidence="3">Belongs to the HARBI1 family.</text>
</comment>
<reference evidence="9" key="1">
    <citation type="submission" date="2022-11" db="EMBL/GenBank/DDBJ databases">
        <title>Centuries of genome instability and evolution in soft-shell clam transmissible cancer (bioRxiv).</title>
        <authorList>
            <person name="Hart S.F.M."/>
            <person name="Yonemitsu M.A."/>
            <person name="Giersch R.M."/>
            <person name="Beal B.F."/>
            <person name="Arriagada G."/>
            <person name="Davis B.W."/>
            <person name="Ostrander E.A."/>
            <person name="Goff S.P."/>
            <person name="Metzger M.J."/>
        </authorList>
    </citation>
    <scope>NUCLEOTIDE SEQUENCE</scope>
    <source>
        <strain evidence="9">MELC-2E11</strain>
        <tissue evidence="9">Siphon/mantle</tissue>
    </source>
</reference>
<organism evidence="9 10">
    <name type="scientific">Mya arenaria</name>
    <name type="common">Soft-shell clam</name>
    <dbReference type="NCBI Taxonomy" id="6604"/>
    <lineage>
        <taxon>Eukaryota</taxon>
        <taxon>Metazoa</taxon>
        <taxon>Spiralia</taxon>
        <taxon>Lophotrochozoa</taxon>
        <taxon>Mollusca</taxon>
        <taxon>Bivalvia</taxon>
        <taxon>Autobranchia</taxon>
        <taxon>Heteroconchia</taxon>
        <taxon>Euheterodonta</taxon>
        <taxon>Imparidentia</taxon>
        <taxon>Neoheterodontei</taxon>
        <taxon>Myida</taxon>
        <taxon>Myoidea</taxon>
        <taxon>Myidae</taxon>
        <taxon>Mya</taxon>
    </lineage>
</organism>
<proteinExistence type="inferred from homology"/>
<keyword evidence="5" id="KW-0479">Metal-binding</keyword>
<dbReference type="EMBL" id="CP111019">
    <property type="protein sequence ID" value="WAR12114.1"/>
    <property type="molecule type" value="Genomic_DNA"/>
</dbReference>
<evidence type="ECO:0000256" key="3">
    <source>
        <dbReference type="ARBA" id="ARBA00006958"/>
    </source>
</evidence>
<evidence type="ECO:0000256" key="4">
    <source>
        <dbReference type="ARBA" id="ARBA00022722"/>
    </source>
</evidence>